<dbReference type="Pfam" id="PF20469">
    <property type="entry name" value="OLD-like_TOPRIM"/>
    <property type="match status" value="1"/>
</dbReference>
<dbReference type="Pfam" id="PF13175">
    <property type="entry name" value="AAA_15"/>
    <property type="match status" value="1"/>
</dbReference>
<dbReference type="AlphaFoldDB" id="A0A916K914"/>
<dbReference type="PANTHER" id="PTHR43581">
    <property type="entry name" value="ATP/GTP PHOSPHATASE"/>
    <property type="match status" value="1"/>
</dbReference>
<dbReference type="EMBL" id="CAJVAS010000059">
    <property type="protein sequence ID" value="CAG7651340.1"/>
    <property type="molecule type" value="Genomic_DNA"/>
</dbReference>
<dbReference type="CDD" id="cd01026">
    <property type="entry name" value="TOPRIM_OLD"/>
    <property type="match status" value="1"/>
</dbReference>
<evidence type="ECO:0000313" key="3">
    <source>
        <dbReference type="EMBL" id="CAG7651340.1"/>
    </source>
</evidence>
<feature type="domain" description="OLD protein-like TOPRIM" evidence="2">
    <location>
        <begin position="349"/>
        <end position="413"/>
    </location>
</feature>
<comment type="caution">
    <text evidence="3">The sequence shown here is derived from an EMBL/GenBank/DDBJ whole genome shotgun (WGS) entry which is preliminary data.</text>
</comment>
<gene>
    <name evidence="3" type="ORF">PAESOLCIP111_06297</name>
</gene>
<feature type="domain" description="Endonuclease GajA/Old nuclease/RecF-like AAA" evidence="1">
    <location>
        <begin position="153"/>
        <end position="303"/>
    </location>
</feature>
<reference evidence="3" key="1">
    <citation type="submission" date="2021-06" db="EMBL/GenBank/DDBJ databases">
        <authorList>
            <person name="Criscuolo A."/>
        </authorList>
    </citation>
    <scope>NUCLEOTIDE SEQUENCE</scope>
    <source>
        <strain evidence="3">CIP111600</strain>
    </source>
</reference>
<sequence>MLGFYTFQCFSLTGSSERQCQKLIFHHTFRKNGFNETDFFKKQTDRIIKITLGVDLTDRTVNDDSKHIISKVGGARTSDDLNNFFFQIQGEFDSSEGIGIPKLLWGNKIDDLIAVSQEGIFSPLDKLFKVVYVDPTIDLAMTFSKNRKRFFDQNKLDDNDIGLSEEIKELGIELNTKISSMNLIQSFQSTITNEYRKLKKENISIEMKSELSINGYFTNLVPYIRKDEDDNMYPTSGDGRKKILAYSLLNYLTQLQEEGKIIIYLIEEPENNLHRSMQIALSKQLFESKVYNYFFLSTHSSELLYEMDEASLIRIYSKDSISCESFIYRVDSEFKSLRKELNRSLSTALFAEKVLLVEGPSEKALFEKILEMIHPIYELDGGYILEVNGIKFEPYVKVLRGLNISVFIKTDNDLKAKKNHPTTFDIIGMQRCLNLLDSQERLEPVEIDYYHKRNGKKIFTNKTKLNKIKEKKLELYILYSDKIREMVKNNIYLSKLDLENDLHEALGNRLGELLDEKDPVKYLQEHKLLNMLELTTKLTEEDCRKIINHSLFRALRKLVPNEVSGSGR</sequence>
<evidence type="ECO:0000313" key="4">
    <source>
        <dbReference type="Proteomes" id="UP000693672"/>
    </source>
</evidence>
<organism evidence="3 4">
    <name type="scientific">Paenibacillus solanacearum</name>
    <dbReference type="NCBI Taxonomy" id="2048548"/>
    <lineage>
        <taxon>Bacteria</taxon>
        <taxon>Bacillati</taxon>
        <taxon>Bacillota</taxon>
        <taxon>Bacilli</taxon>
        <taxon>Bacillales</taxon>
        <taxon>Paenibacillaceae</taxon>
        <taxon>Paenibacillus</taxon>
    </lineage>
</organism>
<dbReference type="PANTHER" id="PTHR43581:SF4">
    <property type="entry name" value="ATP_GTP PHOSPHATASE"/>
    <property type="match status" value="1"/>
</dbReference>
<protein>
    <recommendedName>
        <fullName evidence="5">AAA family ATPase</fullName>
    </recommendedName>
</protein>
<proteinExistence type="predicted"/>
<dbReference type="InterPro" id="IPR051396">
    <property type="entry name" value="Bact_Antivir_Def_Nuclease"/>
</dbReference>
<accession>A0A916K914</accession>
<keyword evidence="4" id="KW-1185">Reference proteome</keyword>
<name>A0A916K914_9BACL</name>
<evidence type="ECO:0000259" key="2">
    <source>
        <dbReference type="Pfam" id="PF20469"/>
    </source>
</evidence>
<evidence type="ECO:0000259" key="1">
    <source>
        <dbReference type="Pfam" id="PF13175"/>
    </source>
</evidence>
<dbReference type="InterPro" id="IPR041685">
    <property type="entry name" value="AAA_GajA/Old/RecF-like"/>
</dbReference>
<dbReference type="Proteomes" id="UP000693672">
    <property type="component" value="Unassembled WGS sequence"/>
</dbReference>
<dbReference type="InterPro" id="IPR034139">
    <property type="entry name" value="TOPRIM_OLD"/>
</dbReference>
<evidence type="ECO:0008006" key="5">
    <source>
        <dbReference type="Google" id="ProtNLM"/>
    </source>
</evidence>